<comment type="similarity">
    <text evidence="1 2">Belongs to the fructosamine kinase family.</text>
</comment>
<dbReference type="InterPro" id="IPR011009">
    <property type="entry name" value="Kinase-like_dom_sf"/>
</dbReference>
<dbReference type="Proteomes" id="UP000561045">
    <property type="component" value="Unassembled WGS sequence"/>
</dbReference>
<dbReference type="InterPro" id="IPR016477">
    <property type="entry name" value="Fructo-/Ketosamine-3-kinase"/>
</dbReference>
<dbReference type="SUPFAM" id="SSF56112">
    <property type="entry name" value="Protein kinase-like (PK-like)"/>
    <property type="match status" value="1"/>
</dbReference>
<evidence type="ECO:0000256" key="1">
    <source>
        <dbReference type="ARBA" id="ARBA00009460"/>
    </source>
</evidence>
<reference evidence="3 4" key="1">
    <citation type="submission" date="2020-08" db="EMBL/GenBank/DDBJ databases">
        <title>Genomic Encyclopedia of Type Strains, Phase IV (KMG-IV): sequencing the most valuable type-strain genomes for metagenomic binning, comparative biology and taxonomic classification.</title>
        <authorList>
            <person name="Goeker M."/>
        </authorList>
    </citation>
    <scope>NUCLEOTIDE SEQUENCE [LARGE SCALE GENOMIC DNA]</scope>
    <source>
        <strain evidence="3 4">DSM 106739</strain>
    </source>
</reference>
<dbReference type="PIRSF" id="PIRSF006221">
    <property type="entry name" value="Ketosamine-3-kinase"/>
    <property type="match status" value="1"/>
</dbReference>
<dbReference type="RefSeq" id="WP_183634687.1">
    <property type="nucleotide sequence ID" value="NZ_BAABLE010000011.1"/>
</dbReference>
<dbReference type="EMBL" id="JACIET010000001">
    <property type="protein sequence ID" value="MBB4012923.1"/>
    <property type="molecule type" value="Genomic_DNA"/>
</dbReference>
<gene>
    <name evidence="3" type="ORF">GGR36_002231</name>
</gene>
<sequence length="297" mass="32461">MELALAVAIEAAIRASTGSRFRISAHQTVSGGSAHQHWSLRGSGAQYFVKTGPTASHAAFAAEIDGLNALASSGVVRTPAVIAAGETPDAAFLILEHLDLRPMRREDGARCATALAALHAIQGTQYGWPRDNYIGASPQSNTPHDDWPTFFAQRRLAPQLAAAARHGHRGELQTHGARVIEKISAFFLDHRAPPSLLHGDLWSGNFAVLDSGEPVLFDPAVHYGDREADFAMSELFGGLPESFYAGYRAAAPLADGYAQRRTLYNFYHVLNHLNLFGPSYWRQAERMARDLSEYLRR</sequence>
<proteinExistence type="inferred from homology"/>
<name>A0A840BJW9_9RHOO</name>
<evidence type="ECO:0000256" key="2">
    <source>
        <dbReference type="PIRNR" id="PIRNR006221"/>
    </source>
</evidence>
<evidence type="ECO:0000313" key="4">
    <source>
        <dbReference type="Proteomes" id="UP000561045"/>
    </source>
</evidence>
<keyword evidence="2 3" id="KW-0418">Kinase</keyword>
<dbReference type="GO" id="GO:0016301">
    <property type="term" value="F:kinase activity"/>
    <property type="evidence" value="ECO:0007669"/>
    <property type="project" value="UniProtKB-UniRule"/>
</dbReference>
<dbReference type="PANTHER" id="PTHR12149:SF8">
    <property type="entry name" value="PROTEIN-RIBULOSAMINE 3-KINASE"/>
    <property type="match status" value="1"/>
</dbReference>
<keyword evidence="4" id="KW-1185">Reference proteome</keyword>
<accession>A0A840BJW9</accession>
<dbReference type="PANTHER" id="PTHR12149">
    <property type="entry name" value="FRUCTOSAMINE 3 KINASE-RELATED PROTEIN"/>
    <property type="match status" value="1"/>
</dbReference>
<dbReference type="AlphaFoldDB" id="A0A840BJW9"/>
<dbReference type="Pfam" id="PF03881">
    <property type="entry name" value="Fructosamin_kin"/>
    <property type="match status" value="1"/>
</dbReference>
<organism evidence="3 4">
    <name type="scientific">Niveibacterium umoris</name>
    <dbReference type="NCBI Taxonomy" id="1193620"/>
    <lineage>
        <taxon>Bacteria</taxon>
        <taxon>Pseudomonadati</taxon>
        <taxon>Pseudomonadota</taxon>
        <taxon>Betaproteobacteria</taxon>
        <taxon>Rhodocyclales</taxon>
        <taxon>Rhodocyclaceae</taxon>
        <taxon>Niveibacterium</taxon>
    </lineage>
</organism>
<keyword evidence="2" id="KW-0808">Transferase</keyword>
<protein>
    <submittedName>
        <fullName evidence="3">Fructosamine-3-kinase</fullName>
    </submittedName>
</protein>
<dbReference type="Gene3D" id="3.30.200.20">
    <property type="entry name" value="Phosphorylase Kinase, domain 1"/>
    <property type="match status" value="1"/>
</dbReference>
<comment type="caution">
    <text evidence="3">The sequence shown here is derived from an EMBL/GenBank/DDBJ whole genome shotgun (WGS) entry which is preliminary data.</text>
</comment>
<dbReference type="Gene3D" id="3.90.1200.10">
    <property type="match status" value="1"/>
</dbReference>
<evidence type="ECO:0000313" key="3">
    <source>
        <dbReference type="EMBL" id="MBB4012923.1"/>
    </source>
</evidence>